<evidence type="ECO:0000256" key="2">
    <source>
        <dbReference type="ARBA" id="ARBA00022771"/>
    </source>
</evidence>
<dbReference type="Pfam" id="PF13445">
    <property type="entry name" value="zf-RING_UBOX"/>
    <property type="match status" value="1"/>
</dbReference>
<feature type="domain" description="B box-type" evidence="7">
    <location>
        <begin position="90"/>
        <end position="131"/>
    </location>
</feature>
<dbReference type="SUPFAM" id="SSF63829">
    <property type="entry name" value="Calcium-dependent phosphotriesterase"/>
    <property type="match status" value="1"/>
</dbReference>
<dbReference type="AlphaFoldDB" id="A0ABD0JY44"/>
<dbReference type="InterPro" id="IPR047153">
    <property type="entry name" value="TRIM45/56/19-like"/>
</dbReference>
<accession>A0ABD0JY44</accession>
<evidence type="ECO:0000256" key="4">
    <source>
        <dbReference type="PROSITE-ProRule" id="PRU00024"/>
    </source>
</evidence>
<dbReference type="PANTHER" id="PTHR25462">
    <property type="entry name" value="BONUS, ISOFORM C-RELATED"/>
    <property type="match status" value="1"/>
</dbReference>
<protein>
    <submittedName>
        <fullName evidence="8">Uncharacterized protein</fullName>
    </submittedName>
</protein>
<dbReference type="SUPFAM" id="SSF57850">
    <property type="entry name" value="RING/U-box"/>
    <property type="match status" value="1"/>
</dbReference>
<dbReference type="SUPFAM" id="SSF57845">
    <property type="entry name" value="B-box zinc-binding domain"/>
    <property type="match status" value="1"/>
</dbReference>
<dbReference type="InterPro" id="IPR027370">
    <property type="entry name" value="Znf-RING_euk"/>
</dbReference>
<keyword evidence="9" id="KW-1185">Reference proteome</keyword>
<dbReference type="InterPro" id="IPR000315">
    <property type="entry name" value="Znf_B-box"/>
</dbReference>
<organism evidence="8 9">
    <name type="scientific">Batillaria attramentaria</name>
    <dbReference type="NCBI Taxonomy" id="370345"/>
    <lineage>
        <taxon>Eukaryota</taxon>
        <taxon>Metazoa</taxon>
        <taxon>Spiralia</taxon>
        <taxon>Lophotrochozoa</taxon>
        <taxon>Mollusca</taxon>
        <taxon>Gastropoda</taxon>
        <taxon>Caenogastropoda</taxon>
        <taxon>Sorbeoconcha</taxon>
        <taxon>Cerithioidea</taxon>
        <taxon>Batillariidae</taxon>
        <taxon>Batillaria</taxon>
    </lineage>
</organism>
<dbReference type="PROSITE" id="PS50089">
    <property type="entry name" value="ZF_RING_2"/>
    <property type="match status" value="1"/>
</dbReference>
<reference evidence="8 9" key="1">
    <citation type="journal article" date="2023" name="Sci. Data">
        <title>Genome assembly of the Korean intertidal mud-creeper Batillaria attramentaria.</title>
        <authorList>
            <person name="Patra A.K."/>
            <person name="Ho P.T."/>
            <person name="Jun S."/>
            <person name="Lee S.J."/>
            <person name="Kim Y."/>
            <person name="Won Y.J."/>
        </authorList>
    </citation>
    <scope>NUCLEOTIDE SEQUENCE [LARGE SCALE GENOMIC DNA]</scope>
    <source>
        <strain evidence="8">Wonlab-2016</strain>
    </source>
</reference>
<evidence type="ECO:0000259" key="7">
    <source>
        <dbReference type="PROSITE" id="PS50119"/>
    </source>
</evidence>
<keyword evidence="5" id="KW-0175">Coiled coil</keyword>
<dbReference type="InterPro" id="IPR013083">
    <property type="entry name" value="Znf_RING/FYVE/PHD"/>
</dbReference>
<dbReference type="InterPro" id="IPR001841">
    <property type="entry name" value="Znf_RING"/>
</dbReference>
<keyword evidence="3" id="KW-0862">Zinc</keyword>
<proteinExistence type="predicted"/>
<evidence type="ECO:0000256" key="5">
    <source>
        <dbReference type="SAM" id="Coils"/>
    </source>
</evidence>
<evidence type="ECO:0000256" key="1">
    <source>
        <dbReference type="ARBA" id="ARBA00022723"/>
    </source>
</evidence>
<dbReference type="PROSITE" id="PS50119">
    <property type="entry name" value="ZF_BBOX"/>
    <property type="match status" value="1"/>
</dbReference>
<dbReference type="GO" id="GO:0008270">
    <property type="term" value="F:zinc ion binding"/>
    <property type="evidence" value="ECO:0007669"/>
    <property type="project" value="UniProtKB-KW"/>
</dbReference>
<dbReference type="Proteomes" id="UP001519460">
    <property type="component" value="Unassembled WGS sequence"/>
</dbReference>
<gene>
    <name evidence="8" type="ORF">BaRGS_00028725</name>
</gene>
<dbReference type="Gene3D" id="3.30.40.10">
    <property type="entry name" value="Zinc/RING finger domain, C3HC4 (zinc finger)"/>
    <property type="match status" value="1"/>
</dbReference>
<evidence type="ECO:0000259" key="6">
    <source>
        <dbReference type="PROSITE" id="PS50089"/>
    </source>
</evidence>
<evidence type="ECO:0000313" key="8">
    <source>
        <dbReference type="EMBL" id="KAK7479992.1"/>
    </source>
</evidence>
<dbReference type="Pfam" id="PF00643">
    <property type="entry name" value="zf-B_box"/>
    <property type="match status" value="1"/>
</dbReference>
<dbReference type="PROSITE" id="PS00518">
    <property type="entry name" value="ZF_RING_1"/>
    <property type="match status" value="1"/>
</dbReference>
<dbReference type="PANTHER" id="PTHR25462:SF299">
    <property type="entry name" value="E3 UBIQUITIN-PROTEIN LIGASE TRIM56"/>
    <property type="match status" value="1"/>
</dbReference>
<dbReference type="Gene3D" id="3.30.160.60">
    <property type="entry name" value="Classic Zinc Finger"/>
    <property type="match status" value="1"/>
</dbReference>
<keyword evidence="2 4" id="KW-0863">Zinc-finger</keyword>
<sequence>MAVALVPPSQQRQRNLTCGVCQEIYRAPRLLPCHHSFCLICIEGLVNVHGQSFPCPVCRKPTRVPVGGARVFPNNFWVTEEDLQLARNSVDAAMCPNHSMELLIFLCTECDQAICLRCRLTKHNNHNCEDLSEVAHRCKAELTEGQNRLEVTIRRLNEHLGQAKDNLRAAQHKRVSLKEQVQAQSNLLMARIARWREAVLKDVDTTSDALEEQLKQEVQNVQHELNSILPLQQRVQNALSEACDTDIVDAEKELRVGAGREEELVKAEDGMSTRTQRQGLYCDVSSVTDEDIKKFLGSLVTLDMPNVAVMETITQIYQFKREGLCNEVHAICPLDNGDVCVALGGIPPDYKGEMCGYLQEEDGMVHLSALDKRVTFKRFNGDESFHSTYHPCAGQFYLASKSASMLVLRWIDETCGVLETEVTSSDPFETQHTHLFEMNVKNKPLAFDASSTEMLFVVLEDAQKETCENMSDDENTQLDSTSQNAILGEEKTKVATALEKMEVSSTDTDSGCFSVPKSSSKKTPARTVQLYCQDHSEPIAKYIPPETPLPFLPTDVCFWHTEDEEKLLVTDWMNDSVHVVKVDDTGTCCFERHLAAGNGHLVKPSALDRDSQGRLWIGCSNGWLLRCEESKDIDDMTDIDGSDADSLVIVVD</sequence>
<keyword evidence="1" id="KW-0479">Metal-binding</keyword>
<dbReference type="EMBL" id="JACVVK020000290">
    <property type="protein sequence ID" value="KAK7479992.1"/>
    <property type="molecule type" value="Genomic_DNA"/>
</dbReference>
<comment type="caution">
    <text evidence="8">The sequence shown here is derived from an EMBL/GenBank/DDBJ whole genome shotgun (WGS) entry which is preliminary data.</text>
</comment>
<dbReference type="InterPro" id="IPR017907">
    <property type="entry name" value="Znf_RING_CS"/>
</dbReference>
<dbReference type="SMART" id="SM00184">
    <property type="entry name" value="RING"/>
    <property type="match status" value="1"/>
</dbReference>
<feature type="domain" description="RING-type" evidence="6">
    <location>
        <begin position="18"/>
        <end position="59"/>
    </location>
</feature>
<name>A0ABD0JY44_9CAEN</name>
<evidence type="ECO:0000313" key="9">
    <source>
        <dbReference type="Proteomes" id="UP001519460"/>
    </source>
</evidence>
<dbReference type="SMART" id="SM00336">
    <property type="entry name" value="BBOX"/>
    <property type="match status" value="1"/>
</dbReference>
<feature type="coiled-coil region" evidence="5">
    <location>
        <begin position="146"/>
        <end position="220"/>
    </location>
</feature>
<evidence type="ECO:0000256" key="3">
    <source>
        <dbReference type="ARBA" id="ARBA00022833"/>
    </source>
</evidence>